<dbReference type="OMA" id="AWSSCAG"/>
<dbReference type="GeneID" id="11530841"/>
<feature type="transmembrane region" description="Helical" evidence="14">
    <location>
        <begin position="78"/>
        <end position="101"/>
    </location>
</feature>
<dbReference type="SUPFAM" id="SSF64005">
    <property type="entry name" value="Undecaprenyl diphosphate synthase"/>
    <property type="match status" value="1"/>
</dbReference>
<dbReference type="UniPathway" id="UPA00378"/>
<reference evidence="15 16" key="1">
    <citation type="journal article" date="2011" name="Proc. Natl. Acad. Sci. U.S.A.">
        <title>Evolutionary erosion of yeast sex chromosomes by mating-type switching accidents.</title>
        <authorList>
            <person name="Gordon J.L."/>
            <person name="Armisen D."/>
            <person name="Proux-Wera E."/>
            <person name="Oheigeartaigh S.S."/>
            <person name="Byrne K.P."/>
            <person name="Wolfe K.H."/>
        </authorList>
    </citation>
    <scope>NUCLEOTIDE SEQUENCE [LARGE SCALE GENOMIC DNA]</scope>
    <source>
        <strain evidence="16">ATCC 24235 / CBS 4417 / NBRC 1672 / NRRL Y-8282 / UCD 70-5</strain>
    </source>
</reference>
<comment type="similarity">
    <text evidence="4">Belongs to the UPP synthase family.</text>
</comment>
<sequence length="350" mass="40367">MSKIVDKVLDQHHREEERKVYSSREGPPESNVMKRKKKYDSKLEVVKAITDIMLSGDVVGDSEHAKEETSKQRLLSSYFAFLFYKVVLLNMYLMFGLFRYFQYQYNKMKLRILSLIYNPTSTPQLIRQDVLKLNKIPKRIAAILEMKSVGDIGGGLEGLLNDASEVICWTVSAGIKHLMLYDFDGVLKDNVDNLILEINEHMKLYYGPANVPNYSVHIPHLNKTYYSSEEIKNDEDAKKSIVISVSLLSNRDGRETIVDLTRTMSELCASKEMKLSDITMKLIDTELTHLVGHEPDLLLYFGPSLDLQGFPPWHIRLTEFYWETDNDQVSYLVFIRGLQKYSNCKINVGK</sequence>
<dbReference type="EMBL" id="HE612871">
    <property type="protein sequence ID" value="CCE66249.1"/>
    <property type="molecule type" value="Genomic_DNA"/>
</dbReference>
<dbReference type="eggNOG" id="KOG2818">
    <property type="taxonomic scope" value="Eukaryota"/>
</dbReference>
<evidence type="ECO:0000256" key="6">
    <source>
        <dbReference type="ARBA" id="ARBA00022679"/>
    </source>
</evidence>
<dbReference type="GO" id="GO:0005811">
    <property type="term" value="C:lipid droplet"/>
    <property type="evidence" value="ECO:0007669"/>
    <property type="project" value="EnsemblFungi"/>
</dbReference>
<feature type="compositionally biased region" description="Basic and acidic residues" evidence="13">
    <location>
        <begin position="9"/>
        <end position="22"/>
    </location>
</feature>
<dbReference type="AlphaFoldDB" id="G8C271"/>
<dbReference type="EC" id="2.5.1.87" evidence="5"/>
<evidence type="ECO:0000256" key="2">
    <source>
        <dbReference type="ARBA" id="ARBA00004586"/>
    </source>
</evidence>
<dbReference type="Gene3D" id="3.40.1180.10">
    <property type="entry name" value="Decaprenyl diphosphate synthase-like"/>
    <property type="match status" value="1"/>
</dbReference>
<keyword evidence="8" id="KW-0256">Endoplasmic reticulum</keyword>
<comment type="pathway">
    <text evidence="3">Protein modification; protein glycosylation.</text>
</comment>
<keyword evidence="10 14" id="KW-1133">Transmembrane helix</keyword>
<dbReference type="OrthoDB" id="19639at2759"/>
<dbReference type="Proteomes" id="UP000005666">
    <property type="component" value="Chromosome 16"/>
</dbReference>
<dbReference type="PANTHER" id="PTHR21528:SF0">
    <property type="entry name" value="DEHYDRODOLICHYL DIPHOSPHATE SYNTHASE COMPLEX SUBUNIT NUS1"/>
    <property type="match status" value="1"/>
</dbReference>
<evidence type="ECO:0000256" key="3">
    <source>
        <dbReference type="ARBA" id="ARBA00004922"/>
    </source>
</evidence>
<dbReference type="GO" id="GO:1904423">
    <property type="term" value="C:dehydrodolichyl diphosphate synthase complex"/>
    <property type="evidence" value="ECO:0007669"/>
    <property type="project" value="EnsemblFungi"/>
</dbReference>
<proteinExistence type="inferred from homology"/>
<evidence type="ECO:0000313" key="16">
    <source>
        <dbReference type="Proteomes" id="UP000005666"/>
    </source>
</evidence>
<dbReference type="InterPro" id="IPR036424">
    <property type="entry name" value="UPP_synth-like_sf"/>
</dbReference>
<keyword evidence="16" id="KW-1185">Reference proteome</keyword>
<evidence type="ECO:0000256" key="8">
    <source>
        <dbReference type="ARBA" id="ARBA00022824"/>
    </source>
</evidence>
<evidence type="ECO:0000256" key="4">
    <source>
        <dbReference type="ARBA" id="ARBA00005432"/>
    </source>
</evidence>
<evidence type="ECO:0000256" key="1">
    <source>
        <dbReference type="ARBA" id="ARBA00001946"/>
    </source>
</evidence>
<evidence type="ECO:0000256" key="7">
    <source>
        <dbReference type="ARBA" id="ARBA00022692"/>
    </source>
</evidence>
<keyword evidence="6" id="KW-0808">Transferase</keyword>
<dbReference type="InterPro" id="IPR038887">
    <property type="entry name" value="Nus1/NgBR"/>
</dbReference>
<dbReference type="GO" id="GO:0005789">
    <property type="term" value="C:endoplasmic reticulum membrane"/>
    <property type="evidence" value="ECO:0007669"/>
    <property type="project" value="UniProtKB-SubCell"/>
</dbReference>
<dbReference type="KEGG" id="tpf:TPHA_0P00910"/>
<evidence type="ECO:0000256" key="12">
    <source>
        <dbReference type="ARBA" id="ARBA00047353"/>
    </source>
</evidence>
<evidence type="ECO:0000256" key="13">
    <source>
        <dbReference type="SAM" id="MobiDB-lite"/>
    </source>
</evidence>
<dbReference type="GO" id="GO:0045547">
    <property type="term" value="F:ditrans,polycis-polyprenyl diphosphate synthase [(2E,6E)-farnesyl diphosphate specific] activity"/>
    <property type="evidence" value="ECO:0007669"/>
    <property type="project" value="UniProtKB-EC"/>
</dbReference>
<evidence type="ECO:0000256" key="11">
    <source>
        <dbReference type="ARBA" id="ARBA00023136"/>
    </source>
</evidence>
<keyword evidence="9" id="KW-0460">Magnesium</keyword>
<dbReference type="GO" id="GO:0043048">
    <property type="term" value="P:dolichyl monophosphate biosynthetic process"/>
    <property type="evidence" value="ECO:0007669"/>
    <property type="project" value="EnsemblFungi"/>
</dbReference>
<accession>G8C271</accession>
<evidence type="ECO:0000313" key="15">
    <source>
        <dbReference type="EMBL" id="CCE66249.1"/>
    </source>
</evidence>
<keyword evidence="11 14" id="KW-0472">Membrane</keyword>
<protein>
    <recommendedName>
        <fullName evidence="5">ditrans,polycis-polyprenyl diphosphate synthase [(2E,6E)-farnesyldiphosphate specific]</fullName>
        <ecNumber evidence="5">2.5.1.87</ecNumber>
    </recommendedName>
</protein>
<name>G8C271_TETPH</name>
<evidence type="ECO:0000256" key="5">
    <source>
        <dbReference type="ARBA" id="ARBA00012596"/>
    </source>
</evidence>
<keyword evidence="7 14" id="KW-0812">Transmembrane</keyword>
<gene>
    <name evidence="15" type="primary">TPHA0P00910</name>
    <name evidence="15" type="ordered locus">TPHA_0P00910</name>
</gene>
<dbReference type="STRING" id="1071381.G8C271"/>
<comment type="cofactor">
    <cofactor evidence="1">
        <name>Mg(2+)</name>
        <dbReference type="ChEBI" id="CHEBI:18420"/>
    </cofactor>
</comment>
<comment type="catalytic activity">
    <reaction evidence="12">
        <text>n isopentenyl diphosphate + (2E,6E)-farnesyl diphosphate = a di-trans,poly-cis-polyprenyl diphosphate + n diphosphate</text>
        <dbReference type="Rhea" id="RHEA:53008"/>
        <dbReference type="Rhea" id="RHEA-COMP:19494"/>
        <dbReference type="ChEBI" id="CHEBI:33019"/>
        <dbReference type="ChEBI" id="CHEBI:128769"/>
        <dbReference type="ChEBI" id="CHEBI:136960"/>
        <dbReference type="ChEBI" id="CHEBI:175763"/>
        <dbReference type="EC" id="2.5.1.87"/>
    </reaction>
</comment>
<dbReference type="PANTHER" id="PTHR21528">
    <property type="entry name" value="DEHYDRODOLICHYL DIPHOSPHATE SYNTHASE COMPLEX SUBUNIT NUS1"/>
    <property type="match status" value="1"/>
</dbReference>
<evidence type="ECO:0000256" key="14">
    <source>
        <dbReference type="SAM" id="Phobius"/>
    </source>
</evidence>
<organism evidence="15 16">
    <name type="scientific">Tetrapisispora phaffii (strain ATCC 24235 / CBS 4417 / NBRC 1672 / NRRL Y-8282 / UCD 70-5)</name>
    <name type="common">Yeast</name>
    <name type="synonym">Fabospora phaffii</name>
    <dbReference type="NCBI Taxonomy" id="1071381"/>
    <lineage>
        <taxon>Eukaryota</taxon>
        <taxon>Fungi</taxon>
        <taxon>Dikarya</taxon>
        <taxon>Ascomycota</taxon>
        <taxon>Saccharomycotina</taxon>
        <taxon>Saccharomycetes</taxon>
        <taxon>Saccharomycetales</taxon>
        <taxon>Saccharomycetaceae</taxon>
        <taxon>Tetrapisispora</taxon>
    </lineage>
</organism>
<evidence type="ECO:0000256" key="9">
    <source>
        <dbReference type="ARBA" id="ARBA00022842"/>
    </source>
</evidence>
<dbReference type="HOGENOM" id="CLU_051870_0_0_1"/>
<dbReference type="RefSeq" id="XP_003688683.1">
    <property type="nucleotide sequence ID" value="XM_003688635.1"/>
</dbReference>
<evidence type="ECO:0000256" key="10">
    <source>
        <dbReference type="ARBA" id="ARBA00022989"/>
    </source>
</evidence>
<feature type="region of interest" description="Disordered" evidence="13">
    <location>
        <begin position="9"/>
        <end position="34"/>
    </location>
</feature>
<comment type="subcellular location">
    <subcellularLocation>
        <location evidence="2">Endoplasmic reticulum membrane</location>
    </subcellularLocation>
</comment>